<feature type="compositionally biased region" description="Low complexity" evidence="3">
    <location>
        <begin position="244"/>
        <end position="267"/>
    </location>
</feature>
<evidence type="ECO:0000256" key="3">
    <source>
        <dbReference type="SAM" id="MobiDB-lite"/>
    </source>
</evidence>
<dbReference type="Proteomes" id="UP001219956">
    <property type="component" value="Unassembled WGS sequence"/>
</dbReference>
<evidence type="ECO:0000256" key="2">
    <source>
        <dbReference type="ARBA" id="ARBA00022729"/>
    </source>
</evidence>
<feature type="chain" id="PRO_5046664689" evidence="4">
    <location>
        <begin position="18"/>
        <end position="267"/>
    </location>
</feature>
<dbReference type="PROSITE" id="PS51257">
    <property type="entry name" value="PROKAR_LIPOPROTEIN"/>
    <property type="match status" value="1"/>
</dbReference>
<comment type="similarity">
    <text evidence="1">Belongs to the MlaA family.</text>
</comment>
<evidence type="ECO:0000256" key="1">
    <source>
        <dbReference type="ARBA" id="ARBA00010634"/>
    </source>
</evidence>
<feature type="signal peptide" evidence="4">
    <location>
        <begin position="1"/>
        <end position="17"/>
    </location>
</feature>
<evidence type="ECO:0000313" key="6">
    <source>
        <dbReference type="Proteomes" id="UP001219956"/>
    </source>
</evidence>
<feature type="region of interest" description="Disordered" evidence="3">
    <location>
        <begin position="221"/>
        <end position="267"/>
    </location>
</feature>
<dbReference type="PRINTS" id="PR01805">
    <property type="entry name" value="VACJLIPOPROT"/>
</dbReference>
<dbReference type="Pfam" id="PF04333">
    <property type="entry name" value="MlaA"/>
    <property type="match status" value="1"/>
</dbReference>
<evidence type="ECO:0000313" key="5">
    <source>
        <dbReference type="EMBL" id="MDC7718764.1"/>
    </source>
</evidence>
<dbReference type="PANTHER" id="PTHR30035:SF3">
    <property type="entry name" value="INTERMEMBRANE PHOSPHOLIPID TRANSPORT SYSTEM LIPOPROTEIN MLAA"/>
    <property type="match status" value="1"/>
</dbReference>
<comment type="caution">
    <text evidence="5">The sequence shown here is derived from an EMBL/GenBank/DDBJ whole genome shotgun (WGS) entry which is preliminary data.</text>
</comment>
<name>A0ABT5J1P9_9NEIS</name>
<reference evidence="5 6" key="1">
    <citation type="submission" date="2023-01" db="EMBL/GenBank/DDBJ databases">
        <title>Novel species of the genus Vogesella isolated from rivers.</title>
        <authorList>
            <person name="Lu H."/>
        </authorList>
    </citation>
    <scope>NUCLEOTIDE SEQUENCE [LARGE SCALE GENOMIC DNA]</scope>
    <source>
        <strain evidence="5 6">DC21W</strain>
    </source>
</reference>
<keyword evidence="2 4" id="KW-0732">Signal</keyword>
<dbReference type="InterPro" id="IPR007428">
    <property type="entry name" value="MlaA"/>
</dbReference>
<keyword evidence="6" id="KW-1185">Reference proteome</keyword>
<dbReference type="RefSeq" id="WP_272752989.1">
    <property type="nucleotide sequence ID" value="NZ_JAQQLF010000025.1"/>
</dbReference>
<evidence type="ECO:0000256" key="4">
    <source>
        <dbReference type="SAM" id="SignalP"/>
    </source>
</evidence>
<gene>
    <name evidence="5" type="ORF">PQU95_16310</name>
</gene>
<accession>A0ABT5J1P9</accession>
<proteinExistence type="inferred from homology"/>
<feature type="compositionally biased region" description="Acidic residues" evidence="3">
    <location>
        <begin position="230"/>
        <end position="240"/>
    </location>
</feature>
<protein>
    <submittedName>
        <fullName evidence="5">VacJ family lipoprotein</fullName>
    </submittedName>
</protein>
<dbReference type="PANTHER" id="PTHR30035">
    <property type="entry name" value="LIPOPROTEIN VACJ-RELATED"/>
    <property type="match status" value="1"/>
</dbReference>
<organism evidence="5 6">
    <name type="scientific">Vogesella aquatica</name>
    <dbReference type="NCBI Taxonomy" id="2984206"/>
    <lineage>
        <taxon>Bacteria</taxon>
        <taxon>Pseudomonadati</taxon>
        <taxon>Pseudomonadota</taxon>
        <taxon>Betaproteobacteria</taxon>
        <taxon>Neisseriales</taxon>
        <taxon>Chromobacteriaceae</taxon>
        <taxon>Vogesella</taxon>
    </lineage>
</organism>
<dbReference type="EMBL" id="JAQQLF010000025">
    <property type="protein sequence ID" value="MDC7718764.1"/>
    <property type="molecule type" value="Genomic_DNA"/>
</dbReference>
<keyword evidence="5" id="KW-0449">Lipoprotein</keyword>
<sequence length="267" mass="28538">MKQPLILVACCALAACASPGGHPQDPLEPMNRAVFSFNDKADQYVLKPVAEGYRYITPQPVRTAVGNVFDNLRDVYSLANHALQLEGKKTATDVLRVSINSTFGLFGLIDLATPMGLPSYKATLGDTFAHYGWQQSSYLVLPILGPSTIRDGTGVGLSFGYSSGSWVFQENRDAAAATILYGVASREKLLGLDETFSEAALDRYSYMRDGYLQYRNARLGFTPPASQQNPDDDNIDDLVPEDTPASAPAAAAPQADASAPVAAAPAP</sequence>